<dbReference type="InterPro" id="IPR048147">
    <property type="entry name" value="CBO0543-like"/>
</dbReference>
<dbReference type="Proteomes" id="UP000036202">
    <property type="component" value="Chromosome"/>
</dbReference>
<accession>A0A1X7E4E7</accession>
<protein>
    <submittedName>
        <fullName evidence="1">Uncharacterized protein</fullName>
    </submittedName>
</protein>
<organism evidence="1 2">
    <name type="scientific">Priestia filamentosa</name>
    <dbReference type="NCBI Taxonomy" id="1402861"/>
    <lineage>
        <taxon>Bacteria</taxon>
        <taxon>Bacillati</taxon>
        <taxon>Bacillota</taxon>
        <taxon>Bacilli</taxon>
        <taxon>Bacillales</taxon>
        <taxon>Bacillaceae</taxon>
        <taxon>Priestia</taxon>
    </lineage>
</organism>
<dbReference type="EMBL" id="CP011974">
    <property type="protein sequence ID" value="AKO92416.1"/>
    <property type="molecule type" value="Genomic_DNA"/>
</dbReference>
<proteinExistence type="predicted"/>
<sequence>MSKAFEKGFLKFLFFFTLLLCPFLLKRMGMKNFLLTFLLNSLTNGIVDRFVVNRKLIKYPVRLLKRDFKIHILFDFLLYPVTSILINETTKKNGVIITVCKTLGFISVIVLVETWAEKYTKLIRWNKKWTWYYSFLSMAVKSLLNRMIIGSLRKTTTTKKTT</sequence>
<dbReference type="GeneID" id="93701164"/>
<evidence type="ECO:0000313" key="2">
    <source>
        <dbReference type="Proteomes" id="UP000036202"/>
    </source>
</evidence>
<dbReference type="NCBIfam" id="NF041644">
    <property type="entry name" value="CBO0543_fam"/>
    <property type="match status" value="1"/>
</dbReference>
<dbReference type="PATRIC" id="fig|135735.6.peg.2105"/>
<dbReference type="AlphaFoldDB" id="A0A1X7E4E7"/>
<reference evidence="2" key="2">
    <citation type="submission" date="2015-06" db="EMBL/GenBank/DDBJ databases">
        <title>Genome Sequence of Bacillus endophyticus and Analysis of its Companion Mechanism in the Ketogulonigenium vulgare-Bacillus strain Consortium.</title>
        <authorList>
            <person name="Jia N."/>
            <person name="Du J."/>
            <person name="Ding M.-Z."/>
            <person name="Gao F."/>
            <person name="Yuan Y.-J."/>
        </authorList>
    </citation>
    <scope>NUCLEOTIDE SEQUENCE [LARGE SCALE GENOMIC DNA]</scope>
    <source>
        <strain evidence="2">Hbe603</strain>
    </source>
</reference>
<accession>A0A0H4KHX4</accession>
<evidence type="ECO:0000313" key="1">
    <source>
        <dbReference type="EMBL" id="AKO92416.1"/>
    </source>
</evidence>
<dbReference type="KEGG" id="beo:BEH_10120"/>
<dbReference type="OrthoDB" id="2622010at2"/>
<dbReference type="RefSeq" id="WP_046217141.1">
    <property type="nucleotide sequence ID" value="NZ_CP011974.1"/>
</dbReference>
<keyword evidence="2" id="KW-1185">Reference proteome</keyword>
<name>A0A1X7E4E7_9BACI</name>
<reference evidence="1 2" key="1">
    <citation type="journal article" date="2015" name="PLoS ONE">
        <title>Genome Sequence of Bacillus endophyticus and Analysis of Its Companion Mechanism in the Ketogulonigenium vulgare-Bacillus Strain Consortium.</title>
        <authorList>
            <person name="Jia N."/>
            <person name="Du J."/>
            <person name="Ding M.Z."/>
            <person name="Gao F."/>
            <person name="Yuan Y.J."/>
        </authorList>
    </citation>
    <scope>NUCLEOTIDE SEQUENCE [LARGE SCALE GENOMIC DNA]</scope>
    <source>
        <strain evidence="1 2">Hbe603</strain>
    </source>
</reference>
<gene>
    <name evidence="1" type="ORF">BEH_10120</name>
</gene>